<dbReference type="AlphaFoldDB" id="K2PT48"/>
<protein>
    <submittedName>
        <fullName evidence="1">Uncharacterized protein</fullName>
    </submittedName>
</protein>
<dbReference type="STRING" id="555500.I215_05907"/>
<evidence type="ECO:0000313" key="2">
    <source>
        <dbReference type="Proteomes" id="UP000007364"/>
    </source>
</evidence>
<name>K2PT48_9FLAO</name>
<gene>
    <name evidence="1" type="ORF">I215_05907</name>
</gene>
<dbReference type="EMBL" id="AMSG01000005">
    <property type="protein sequence ID" value="EKF55745.1"/>
    <property type="molecule type" value="Genomic_DNA"/>
</dbReference>
<sequence length="122" mass="13886">MYWLKSINFNYFTSLLFFLVLQSLSTSKSYKTVECLRALDAVSSVVLTSTNPIQQYGLEPLTVHYNTFHQLNNNPGTSLKSAIDCDAMQEALTDKKIRRMYFNGHHGTRGVIALLFPFHGFT</sequence>
<dbReference type="RefSeq" id="WP_008991053.1">
    <property type="nucleotide sequence ID" value="NZ_AMSG01000005.1"/>
</dbReference>
<accession>K2PT48</accession>
<keyword evidence="2" id="KW-1185">Reference proteome</keyword>
<proteinExistence type="predicted"/>
<comment type="caution">
    <text evidence="1">The sequence shown here is derived from an EMBL/GenBank/DDBJ whole genome shotgun (WGS) entry which is preliminary data.</text>
</comment>
<evidence type="ECO:0000313" key="1">
    <source>
        <dbReference type="EMBL" id="EKF55745.1"/>
    </source>
</evidence>
<organism evidence="1 2">
    <name type="scientific">Galbibacter marinus</name>
    <dbReference type="NCBI Taxonomy" id="555500"/>
    <lineage>
        <taxon>Bacteria</taxon>
        <taxon>Pseudomonadati</taxon>
        <taxon>Bacteroidota</taxon>
        <taxon>Flavobacteriia</taxon>
        <taxon>Flavobacteriales</taxon>
        <taxon>Flavobacteriaceae</taxon>
        <taxon>Galbibacter</taxon>
    </lineage>
</organism>
<reference evidence="1 2" key="1">
    <citation type="journal article" date="2012" name="J. Bacteriol.">
        <title>Genome Sequence of Galbibacter marinum Type Strain ck-I2-15.</title>
        <authorList>
            <person name="Lai Q."/>
            <person name="Li C."/>
            <person name="Shao Z."/>
        </authorList>
    </citation>
    <scope>NUCLEOTIDE SEQUENCE [LARGE SCALE GENOMIC DNA]</scope>
    <source>
        <strain evidence="2">ck-I2-15</strain>
    </source>
</reference>
<dbReference type="Proteomes" id="UP000007364">
    <property type="component" value="Unassembled WGS sequence"/>
</dbReference>